<protein>
    <submittedName>
        <fullName evidence="1">Uncharacterized protein</fullName>
    </submittedName>
</protein>
<reference evidence="1" key="1">
    <citation type="journal article" date="2023" name="Mol. Phylogenet. Evol.">
        <title>Genome-scale phylogeny and comparative genomics of the fungal order Sordariales.</title>
        <authorList>
            <person name="Hensen N."/>
            <person name="Bonometti L."/>
            <person name="Westerberg I."/>
            <person name="Brannstrom I.O."/>
            <person name="Guillou S."/>
            <person name="Cros-Aarteil S."/>
            <person name="Calhoun S."/>
            <person name="Haridas S."/>
            <person name="Kuo A."/>
            <person name="Mondo S."/>
            <person name="Pangilinan J."/>
            <person name="Riley R."/>
            <person name="LaButti K."/>
            <person name="Andreopoulos B."/>
            <person name="Lipzen A."/>
            <person name="Chen C."/>
            <person name="Yan M."/>
            <person name="Daum C."/>
            <person name="Ng V."/>
            <person name="Clum A."/>
            <person name="Steindorff A."/>
            <person name="Ohm R.A."/>
            <person name="Martin F."/>
            <person name="Silar P."/>
            <person name="Natvig D.O."/>
            <person name="Lalanne C."/>
            <person name="Gautier V."/>
            <person name="Ament-Velasquez S.L."/>
            <person name="Kruys A."/>
            <person name="Hutchinson M.I."/>
            <person name="Powell A.J."/>
            <person name="Barry K."/>
            <person name="Miller A.N."/>
            <person name="Grigoriev I.V."/>
            <person name="Debuchy R."/>
            <person name="Gladieux P."/>
            <person name="Hiltunen Thoren M."/>
            <person name="Johannesson H."/>
        </authorList>
    </citation>
    <scope>NUCLEOTIDE SEQUENCE</scope>
    <source>
        <strain evidence="1">CBS 757.83</strain>
    </source>
</reference>
<sequence length="194" mass="21187">MNEPTPEEQCCSASFHQPSLGPRRLISTASGQDWLSVAASQRTGKQHRRASDQPSKCFLLSRDRLLGMLGIRWCFQTSAPKVPGILSHVARLCEYNLASLVRIRRAAVLDPRYHLTIILSFPGGLIRRPRPCVQQSHAGKSLVAAPSMVVADGRGTLLDQQTHMMAHGGGQLGPRPLVMVCVCVMCGMRNMCGT</sequence>
<proteinExistence type="predicted"/>
<dbReference type="AlphaFoldDB" id="A0AAN6QAG0"/>
<organism evidence="1 2">
    <name type="scientific">Parathielavia hyrcaniae</name>
    <dbReference type="NCBI Taxonomy" id="113614"/>
    <lineage>
        <taxon>Eukaryota</taxon>
        <taxon>Fungi</taxon>
        <taxon>Dikarya</taxon>
        <taxon>Ascomycota</taxon>
        <taxon>Pezizomycotina</taxon>
        <taxon>Sordariomycetes</taxon>
        <taxon>Sordariomycetidae</taxon>
        <taxon>Sordariales</taxon>
        <taxon>Chaetomiaceae</taxon>
        <taxon>Parathielavia</taxon>
    </lineage>
</organism>
<dbReference type="EMBL" id="MU863624">
    <property type="protein sequence ID" value="KAK4106578.1"/>
    <property type="molecule type" value="Genomic_DNA"/>
</dbReference>
<gene>
    <name evidence="1" type="ORF">N658DRAFT_23901</name>
</gene>
<dbReference type="Proteomes" id="UP001305647">
    <property type="component" value="Unassembled WGS sequence"/>
</dbReference>
<reference evidence="1" key="2">
    <citation type="submission" date="2023-05" db="EMBL/GenBank/DDBJ databases">
        <authorList>
            <consortium name="Lawrence Berkeley National Laboratory"/>
            <person name="Steindorff A."/>
            <person name="Hensen N."/>
            <person name="Bonometti L."/>
            <person name="Westerberg I."/>
            <person name="Brannstrom I.O."/>
            <person name="Guillou S."/>
            <person name="Cros-Aarteil S."/>
            <person name="Calhoun S."/>
            <person name="Haridas S."/>
            <person name="Kuo A."/>
            <person name="Mondo S."/>
            <person name="Pangilinan J."/>
            <person name="Riley R."/>
            <person name="Labutti K."/>
            <person name="Andreopoulos B."/>
            <person name="Lipzen A."/>
            <person name="Chen C."/>
            <person name="Yanf M."/>
            <person name="Daum C."/>
            <person name="Ng V."/>
            <person name="Clum A."/>
            <person name="Ohm R."/>
            <person name="Martin F."/>
            <person name="Silar P."/>
            <person name="Natvig D."/>
            <person name="Lalanne C."/>
            <person name="Gautier V."/>
            <person name="Ament-Velasquez S.L."/>
            <person name="Kruys A."/>
            <person name="Hutchinson M.I."/>
            <person name="Powell A.J."/>
            <person name="Barry K."/>
            <person name="Miller A.N."/>
            <person name="Grigoriev I.V."/>
            <person name="Debuchy R."/>
            <person name="Gladieux P."/>
            <person name="Thoren M.H."/>
            <person name="Johannesson H."/>
        </authorList>
    </citation>
    <scope>NUCLEOTIDE SEQUENCE</scope>
    <source>
        <strain evidence="1">CBS 757.83</strain>
    </source>
</reference>
<keyword evidence="2" id="KW-1185">Reference proteome</keyword>
<evidence type="ECO:0000313" key="2">
    <source>
        <dbReference type="Proteomes" id="UP001305647"/>
    </source>
</evidence>
<comment type="caution">
    <text evidence="1">The sequence shown here is derived from an EMBL/GenBank/DDBJ whole genome shotgun (WGS) entry which is preliminary data.</text>
</comment>
<accession>A0AAN6QAG0</accession>
<evidence type="ECO:0000313" key="1">
    <source>
        <dbReference type="EMBL" id="KAK4106578.1"/>
    </source>
</evidence>
<name>A0AAN6QAG0_9PEZI</name>